<proteinExistence type="predicted"/>
<dbReference type="InterPro" id="IPR017853">
    <property type="entry name" value="GH"/>
</dbReference>
<organism evidence="2 3">
    <name type="scientific">Collimonas pratensis</name>
    <dbReference type="NCBI Taxonomy" id="279113"/>
    <lineage>
        <taxon>Bacteria</taxon>
        <taxon>Pseudomonadati</taxon>
        <taxon>Pseudomonadota</taxon>
        <taxon>Betaproteobacteria</taxon>
        <taxon>Burkholderiales</taxon>
        <taxon>Oxalobacteraceae</taxon>
        <taxon>Collimonas</taxon>
    </lineage>
</organism>
<dbReference type="AlphaFoldDB" id="A0A127Q6M0"/>
<dbReference type="KEGG" id="cpra:CPter91_3394"/>
<protein>
    <submittedName>
        <fullName evidence="2">Putative chitinase</fullName>
    </submittedName>
</protein>
<dbReference type="SUPFAM" id="SSF51445">
    <property type="entry name" value="(Trans)glycosidases"/>
    <property type="match status" value="1"/>
</dbReference>
<accession>A0A127Q6M0</accession>
<dbReference type="InterPro" id="IPR001223">
    <property type="entry name" value="Glyco_hydro18_cat"/>
</dbReference>
<evidence type="ECO:0000313" key="3">
    <source>
        <dbReference type="Proteomes" id="UP000074561"/>
    </source>
</evidence>
<evidence type="ECO:0000313" key="2">
    <source>
        <dbReference type="EMBL" id="AMP05720.1"/>
    </source>
</evidence>
<dbReference type="PANTHER" id="PTHR42976">
    <property type="entry name" value="BIFUNCTIONAL CHITINASE/LYSOZYME-RELATED"/>
    <property type="match status" value="1"/>
</dbReference>
<dbReference type="PATRIC" id="fig|279113.9.peg.3352"/>
<dbReference type="CDD" id="cd12214">
    <property type="entry name" value="ChiA1_BD"/>
    <property type="match status" value="1"/>
</dbReference>
<dbReference type="PANTHER" id="PTHR42976:SF1">
    <property type="entry name" value="GH18 DOMAIN-CONTAINING PROTEIN-RELATED"/>
    <property type="match status" value="1"/>
</dbReference>
<name>A0A127Q6M0_9BURK</name>
<dbReference type="GO" id="GO:0005975">
    <property type="term" value="P:carbohydrate metabolic process"/>
    <property type="evidence" value="ECO:0007669"/>
    <property type="project" value="InterPro"/>
</dbReference>
<dbReference type="STRING" id="279113.CPter91_3394"/>
<reference evidence="2 3" key="1">
    <citation type="submission" date="2015-11" db="EMBL/GenBank/DDBJ databases">
        <title>Exploring the genomic traits of fungus-feeding bacterial genus Collimonas.</title>
        <authorList>
            <person name="Song C."/>
            <person name="Schmidt R."/>
            <person name="de Jager V."/>
            <person name="Krzyzanowska D."/>
            <person name="Jongedijk E."/>
            <person name="Cankar K."/>
            <person name="Beekwilder J."/>
            <person name="van Veen A."/>
            <person name="de Boer W."/>
            <person name="van Veen J.A."/>
            <person name="Garbeva P."/>
        </authorList>
    </citation>
    <scope>NUCLEOTIDE SEQUENCE [LARGE SCALE GENOMIC DNA]</scope>
    <source>
        <strain evidence="2 3">Ter91</strain>
    </source>
</reference>
<dbReference type="InterPro" id="IPR052750">
    <property type="entry name" value="GH18_Chitinase"/>
</dbReference>
<dbReference type="Pfam" id="PF00704">
    <property type="entry name" value="Glyco_hydro_18"/>
    <property type="match status" value="1"/>
</dbReference>
<sequence>MRQFLITISHCGSRQRTALHQPLHPTQEKKLKLKLKMIKSLASCLSYTALAAHGASLQGVAGASAANTQAAPNATPAASCQYSTWTAGVNYAIGAIVQYPANGAFYKEVNAGTNGSDGTDPTISTWYWQPTTCSGSSTPPPSTGLIYSPYFYSGDTGGDQLNTAVTGSSQTLLKAMPAKLTAVTWAFATGSCGSENWNGVSAAAFAKANVASFVSAGKKYIVSTGGAGANFTCTSDANFTKFIKTYYSANLLGIDFDIENTQTQSDINNLVARVAAAQAAYPNLRYSFTLATDGGNESQSLGDMGVKVMTAIQNYGLKNYTVNLMTMDFANSGQENSALCTLNSSGKCDMGQSTISAAESLHNHWKVPYSQIEVTPMIGGNDSIAETFTLADAATVSSYALSKKLGGVHFWSFSRDRDCAPAKSDNNSSDTCNNYGKAGTLGYTNKFLSALGF</sequence>
<dbReference type="Proteomes" id="UP000074561">
    <property type="component" value="Chromosome"/>
</dbReference>
<dbReference type="EMBL" id="CP013234">
    <property type="protein sequence ID" value="AMP05720.1"/>
    <property type="molecule type" value="Genomic_DNA"/>
</dbReference>
<gene>
    <name evidence="2" type="ORF">CPter91_3394</name>
</gene>
<dbReference type="Gene3D" id="3.20.20.80">
    <property type="entry name" value="Glycosidases"/>
    <property type="match status" value="1"/>
</dbReference>
<feature type="domain" description="GH18" evidence="1">
    <location>
        <begin position="171"/>
        <end position="341"/>
    </location>
</feature>
<evidence type="ECO:0000259" key="1">
    <source>
        <dbReference type="Pfam" id="PF00704"/>
    </source>
</evidence>